<dbReference type="AlphaFoldDB" id="A0A9D2RAM7"/>
<name>A0A9D2RAM7_9FIRM</name>
<sequence>MKKRKIKLQVLVLAIVVIGMTLIGICVVNNSPFSSNIIDSNKIKIRDGTNGNLYVLEDEDALSLSSKLLDFDVKVSGVNTWSSGYKYKIEFFVGENIEEIIIKSENSFVKGLLTYEANEDIVKLVESVISK</sequence>
<comment type="caution">
    <text evidence="1">The sequence shown here is derived from an EMBL/GenBank/DDBJ whole genome shotgun (WGS) entry which is preliminary data.</text>
</comment>
<accession>A0A9D2RAM7</accession>
<evidence type="ECO:0000313" key="2">
    <source>
        <dbReference type="Proteomes" id="UP000823850"/>
    </source>
</evidence>
<reference evidence="1" key="2">
    <citation type="submission" date="2021-04" db="EMBL/GenBank/DDBJ databases">
        <authorList>
            <person name="Gilroy R."/>
        </authorList>
    </citation>
    <scope>NUCLEOTIDE SEQUENCE</scope>
    <source>
        <strain evidence="1">ChiW19-6364</strain>
    </source>
</reference>
<reference evidence="1" key="1">
    <citation type="journal article" date="2021" name="PeerJ">
        <title>Extensive microbial diversity within the chicken gut microbiome revealed by metagenomics and culture.</title>
        <authorList>
            <person name="Gilroy R."/>
            <person name="Ravi A."/>
            <person name="Getino M."/>
            <person name="Pursley I."/>
            <person name="Horton D.L."/>
            <person name="Alikhan N.F."/>
            <person name="Baker D."/>
            <person name="Gharbi K."/>
            <person name="Hall N."/>
            <person name="Watson M."/>
            <person name="Adriaenssens E.M."/>
            <person name="Foster-Nyarko E."/>
            <person name="Jarju S."/>
            <person name="Secka A."/>
            <person name="Antonio M."/>
            <person name="Oren A."/>
            <person name="Chaudhuri R.R."/>
            <person name="La Ragione R."/>
            <person name="Hildebrand F."/>
            <person name="Pallen M.J."/>
        </authorList>
    </citation>
    <scope>NUCLEOTIDE SEQUENCE</scope>
    <source>
        <strain evidence="1">ChiW19-6364</strain>
    </source>
</reference>
<evidence type="ECO:0000313" key="1">
    <source>
        <dbReference type="EMBL" id="HJD40454.1"/>
    </source>
</evidence>
<dbReference type="Proteomes" id="UP000823850">
    <property type="component" value="Unassembled WGS sequence"/>
</dbReference>
<protein>
    <submittedName>
        <fullName evidence="1">Uncharacterized protein</fullName>
    </submittedName>
</protein>
<organism evidence="1 2">
    <name type="scientific">Candidatus Blautia stercoripullorum</name>
    <dbReference type="NCBI Taxonomy" id="2838502"/>
    <lineage>
        <taxon>Bacteria</taxon>
        <taxon>Bacillati</taxon>
        <taxon>Bacillota</taxon>
        <taxon>Clostridia</taxon>
        <taxon>Lachnospirales</taxon>
        <taxon>Lachnospiraceae</taxon>
        <taxon>Blautia</taxon>
    </lineage>
</organism>
<proteinExistence type="predicted"/>
<gene>
    <name evidence="1" type="ORF">H9913_10550</name>
</gene>
<dbReference type="EMBL" id="DWUX01000188">
    <property type="protein sequence ID" value="HJD40454.1"/>
    <property type="molecule type" value="Genomic_DNA"/>
</dbReference>